<dbReference type="SUPFAM" id="SSF50486">
    <property type="entry name" value="FMT C-terminal domain-like"/>
    <property type="match status" value="1"/>
</dbReference>
<keyword evidence="3" id="KW-0808">Transferase</keyword>
<dbReference type="PANTHER" id="PTHR11138:SF5">
    <property type="entry name" value="METHIONYL-TRNA FORMYLTRANSFERASE, MITOCHONDRIAL"/>
    <property type="match status" value="1"/>
</dbReference>
<accession>A0ABU4RE42</accession>
<dbReference type="EMBL" id="JAWXVI010000006">
    <property type="protein sequence ID" value="MDX6190123.1"/>
    <property type="molecule type" value="Genomic_DNA"/>
</dbReference>
<feature type="domain" description="Formyl transferase C-terminal" evidence="2">
    <location>
        <begin position="193"/>
        <end position="275"/>
    </location>
</feature>
<dbReference type="Proteomes" id="UP001273350">
    <property type="component" value="Unassembled WGS sequence"/>
</dbReference>
<sequence>MKIGLLASGGLGYSILQQVALSCELEFVMTDKSSISIQDFCKTNSLPYFAGNPRDGNSDEFLSKVSCDVLISINYLFLIEQNIIDVPSILAFNIHGSLLPKYRGRTPHVWSIINNEIVTGITAHLIDSGCDTGDIIAQVQIEINSKDTGASILEKYEASYFPLVESVLNKIDNNNLVTTPQNNFKATYFGKRTPEDGQINWSWQRERIYNWIRAQSFPYPGAFTYYMNQKITIDWVELDDYGFDYNLPDGTIITIDPIRIKTPNGLLKITKLRNAINNVIVNNKFENI</sequence>
<evidence type="ECO:0000313" key="4">
    <source>
        <dbReference type="Proteomes" id="UP001273350"/>
    </source>
</evidence>
<dbReference type="PROSITE" id="PS51257">
    <property type="entry name" value="PROKAR_LIPOPROTEIN"/>
    <property type="match status" value="1"/>
</dbReference>
<proteinExistence type="predicted"/>
<organism evidence="3 4">
    <name type="scientific">Flavobacterium cupriresistens</name>
    <dbReference type="NCBI Taxonomy" id="2893885"/>
    <lineage>
        <taxon>Bacteria</taxon>
        <taxon>Pseudomonadati</taxon>
        <taxon>Bacteroidota</taxon>
        <taxon>Flavobacteriia</taxon>
        <taxon>Flavobacteriales</taxon>
        <taxon>Flavobacteriaceae</taxon>
        <taxon>Flavobacterium</taxon>
    </lineage>
</organism>
<dbReference type="Pfam" id="PF02911">
    <property type="entry name" value="Formyl_trans_C"/>
    <property type="match status" value="1"/>
</dbReference>
<dbReference type="GO" id="GO:0004479">
    <property type="term" value="F:methionyl-tRNA formyltransferase activity"/>
    <property type="evidence" value="ECO:0007669"/>
    <property type="project" value="UniProtKB-EC"/>
</dbReference>
<dbReference type="EC" id="2.1.2.9" evidence="3"/>
<dbReference type="SUPFAM" id="SSF53328">
    <property type="entry name" value="Formyltransferase"/>
    <property type="match status" value="1"/>
</dbReference>
<dbReference type="InterPro" id="IPR005793">
    <property type="entry name" value="Formyl_trans_C"/>
</dbReference>
<dbReference type="Pfam" id="PF00551">
    <property type="entry name" value="Formyl_trans_N"/>
    <property type="match status" value="1"/>
</dbReference>
<evidence type="ECO:0000259" key="1">
    <source>
        <dbReference type="Pfam" id="PF00551"/>
    </source>
</evidence>
<comment type="caution">
    <text evidence="3">The sequence shown here is derived from an EMBL/GenBank/DDBJ whole genome shotgun (WGS) entry which is preliminary data.</text>
</comment>
<dbReference type="InterPro" id="IPR036477">
    <property type="entry name" value="Formyl_transf_N_sf"/>
</dbReference>
<dbReference type="PANTHER" id="PTHR11138">
    <property type="entry name" value="METHIONYL-TRNA FORMYLTRANSFERASE"/>
    <property type="match status" value="1"/>
</dbReference>
<dbReference type="RefSeq" id="WP_230003347.1">
    <property type="nucleotide sequence ID" value="NZ_CP087134.1"/>
</dbReference>
<dbReference type="CDD" id="cd08369">
    <property type="entry name" value="FMT_core"/>
    <property type="match status" value="1"/>
</dbReference>
<feature type="domain" description="Formyl transferase N-terminal" evidence="1">
    <location>
        <begin position="54"/>
        <end position="155"/>
    </location>
</feature>
<keyword evidence="4" id="KW-1185">Reference proteome</keyword>
<gene>
    <name evidence="3" type="ORF">SGQ83_12250</name>
</gene>
<dbReference type="InterPro" id="IPR011034">
    <property type="entry name" value="Formyl_transferase-like_C_sf"/>
</dbReference>
<dbReference type="CDD" id="cd08702">
    <property type="entry name" value="Arna_FMT_C"/>
    <property type="match status" value="1"/>
</dbReference>
<dbReference type="Gene3D" id="3.40.50.12230">
    <property type="match status" value="1"/>
</dbReference>
<reference evidence="3 4" key="1">
    <citation type="submission" date="2023-11" db="EMBL/GenBank/DDBJ databases">
        <title>Unpublished Manusciprt.</title>
        <authorList>
            <person name="Saticioglu I.B."/>
            <person name="Ay H."/>
            <person name="Ajmi N."/>
            <person name="Altun S."/>
            <person name="Duman M."/>
        </authorList>
    </citation>
    <scope>NUCLEOTIDE SEQUENCE [LARGE SCALE GENOMIC DNA]</scope>
    <source>
        <strain evidence="3 4">Fl-318</strain>
    </source>
</reference>
<name>A0ABU4RE42_9FLAO</name>
<dbReference type="InterPro" id="IPR002376">
    <property type="entry name" value="Formyl_transf_N"/>
</dbReference>
<evidence type="ECO:0000313" key="3">
    <source>
        <dbReference type="EMBL" id="MDX6190123.1"/>
    </source>
</evidence>
<evidence type="ECO:0000259" key="2">
    <source>
        <dbReference type="Pfam" id="PF02911"/>
    </source>
</evidence>
<protein>
    <submittedName>
        <fullName evidence="3">Methionyl-tRNA formyltransferase</fullName>
        <ecNumber evidence="3">2.1.2.9</ecNumber>
    </submittedName>
</protein>